<name>A0A382HB79_9ZZZZ</name>
<evidence type="ECO:0008006" key="2">
    <source>
        <dbReference type="Google" id="ProtNLM"/>
    </source>
</evidence>
<accession>A0A382HB79</accession>
<feature type="non-terminal residue" evidence="1">
    <location>
        <position position="75"/>
    </location>
</feature>
<evidence type="ECO:0000313" key="1">
    <source>
        <dbReference type="EMBL" id="SVB84167.1"/>
    </source>
</evidence>
<sequence>MKNKLIVRMAEGLGNQLFMYAHAYALSKKINYDLYIDNTSGYFKKKNQLRSYELDKFNIDHNLPNKKYKFDTFFS</sequence>
<protein>
    <recommendedName>
        <fullName evidence="2">Alpha-1,2-fucosyltransferase</fullName>
    </recommendedName>
</protein>
<organism evidence="1">
    <name type="scientific">marine metagenome</name>
    <dbReference type="NCBI Taxonomy" id="408172"/>
    <lineage>
        <taxon>unclassified sequences</taxon>
        <taxon>metagenomes</taxon>
        <taxon>ecological metagenomes</taxon>
    </lineage>
</organism>
<reference evidence="1" key="1">
    <citation type="submission" date="2018-05" db="EMBL/GenBank/DDBJ databases">
        <authorList>
            <person name="Lanie J.A."/>
            <person name="Ng W.-L."/>
            <person name="Kazmierczak K.M."/>
            <person name="Andrzejewski T.M."/>
            <person name="Davidsen T.M."/>
            <person name="Wayne K.J."/>
            <person name="Tettelin H."/>
            <person name="Glass J.I."/>
            <person name="Rusch D."/>
            <person name="Podicherti R."/>
            <person name="Tsui H.-C.T."/>
            <person name="Winkler M.E."/>
        </authorList>
    </citation>
    <scope>NUCLEOTIDE SEQUENCE</scope>
</reference>
<dbReference type="EMBL" id="UINC01060064">
    <property type="protein sequence ID" value="SVB84167.1"/>
    <property type="molecule type" value="Genomic_DNA"/>
</dbReference>
<proteinExistence type="predicted"/>
<dbReference type="AlphaFoldDB" id="A0A382HB79"/>
<gene>
    <name evidence="1" type="ORF">METZ01_LOCUS237021</name>
</gene>